<protein>
    <submittedName>
        <fullName evidence="2">Uncharacterized protein</fullName>
    </submittedName>
</protein>
<dbReference type="GeneID" id="96008350"/>
<comment type="caution">
    <text evidence="2">The sequence shown here is derived from an EMBL/GenBank/DDBJ whole genome shotgun (WGS) entry which is preliminary data.</text>
</comment>
<dbReference type="EMBL" id="JAAQHG020000024">
    <property type="protein sequence ID" value="KAL1584688.1"/>
    <property type="molecule type" value="Genomic_DNA"/>
</dbReference>
<proteinExistence type="predicted"/>
<dbReference type="RefSeq" id="XP_069227794.1">
    <property type="nucleotide sequence ID" value="XM_069375512.1"/>
</dbReference>
<sequence length="212" mass="22922">MKTFTSFFAVAAAGAAFAAPAAYQSQQSYGVDHFVKFDNVPAGLIDGAPIRGLNELGSHEGLYYSNMGVISATPLLAGLNAQSRPNVLAYDVLADLQGKQELRTDYDDSTTSSFDFKSFYFGCVVSTQETLISVPLSCSMDIKGYRNGKQVASQTARFQKPLLELAADMTKVELNADFCDVDSVTFDTNGLVESVLLAALMDNFHYITKSSK</sequence>
<accession>A0AB34KN31</accession>
<keyword evidence="3" id="KW-1185">Reference proteome</keyword>
<evidence type="ECO:0000313" key="3">
    <source>
        <dbReference type="Proteomes" id="UP000803884"/>
    </source>
</evidence>
<name>A0AB34KN31_9PEZI</name>
<organism evidence="2 3">
    <name type="scientific">Cladosporium halotolerans</name>
    <dbReference type="NCBI Taxonomy" id="1052096"/>
    <lineage>
        <taxon>Eukaryota</taxon>
        <taxon>Fungi</taxon>
        <taxon>Dikarya</taxon>
        <taxon>Ascomycota</taxon>
        <taxon>Pezizomycotina</taxon>
        <taxon>Dothideomycetes</taxon>
        <taxon>Dothideomycetidae</taxon>
        <taxon>Cladosporiales</taxon>
        <taxon>Cladosporiaceae</taxon>
        <taxon>Cladosporium</taxon>
    </lineage>
</organism>
<feature type="chain" id="PRO_5044293741" evidence="1">
    <location>
        <begin position="19"/>
        <end position="212"/>
    </location>
</feature>
<evidence type="ECO:0000313" key="2">
    <source>
        <dbReference type="EMBL" id="KAL1584688.1"/>
    </source>
</evidence>
<feature type="signal peptide" evidence="1">
    <location>
        <begin position="1"/>
        <end position="18"/>
    </location>
</feature>
<keyword evidence="1" id="KW-0732">Signal</keyword>
<reference evidence="2 3" key="1">
    <citation type="journal article" date="2020" name="Microbiol. Resour. Announc.">
        <title>Draft Genome Sequence of a Cladosporium Species Isolated from the Mesophotic Ascidian Didemnum maculosum.</title>
        <authorList>
            <person name="Gioti A."/>
            <person name="Siaperas R."/>
            <person name="Nikolaivits E."/>
            <person name="Le Goff G."/>
            <person name="Ouazzani J."/>
            <person name="Kotoulas G."/>
            <person name="Topakas E."/>
        </authorList>
    </citation>
    <scope>NUCLEOTIDE SEQUENCE [LARGE SCALE GENOMIC DNA]</scope>
    <source>
        <strain evidence="2 3">TM138-S3</strain>
    </source>
</reference>
<evidence type="ECO:0000256" key="1">
    <source>
        <dbReference type="SAM" id="SignalP"/>
    </source>
</evidence>
<dbReference type="AlphaFoldDB" id="A0AB34KN31"/>
<gene>
    <name evidence="2" type="ORF">WHR41_06907</name>
</gene>
<dbReference type="Proteomes" id="UP000803884">
    <property type="component" value="Unassembled WGS sequence"/>
</dbReference>